<evidence type="ECO:0000313" key="11">
    <source>
        <dbReference type="EMBL" id="CAH1119633.1"/>
    </source>
</evidence>
<dbReference type="GO" id="GO:1990525">
    <property type="term" value="F:BIR domain binding"/>
    <property type="evidence" value="ECO:0007669"/>
    <property type="project" value="UniProtKB-ARBA"/>
</dbReference>
<evidence type="ECO:0000259" key="9">
    <source>
        <dbReference type="PROSITE" id="PS50207"/>
    </source>
</evidence>
<feature type="domain" description="Caspase family p10" evidence="9">
    <location>
        <begin position="195"/>
        <end position="290"/>
    </location>
</feature>
<dbReference type="InterPro" id="IPR001309">
    <property type="entry name" value="Pept_C14_p20"/>
</dbReference>
<dbReference type="GO" id="GO:0043525">
    <property type="term" value="P:positive regulation of neuron apoptotic process"/>
    <property type="evidence" value="ECO:0007669"/>
    <property type="project" value="TreeGrafter"/>
</dbReference>
<proteinExistence type="inferred from homology"/>
<dbReference type="InterPro" id="IPR033139">
    <property type="entry name" value="Caspase_cys_AS"/>
</dbReference>
<dbReference type="InterPro" id="IPR015917">
    <property type="entry name" value="Pept_C14A"/>
</dbReference>
<dbReference type="InterPro" id="IPR011600">
    <property type="entry name" value="Pept_C14_caspase"/>
</dbReference>
<dbReference type="InterPro" id="IPR029030">
    <property type="entry name" value="Caspase-like_dom_sf"/>
</dbReference>
<dbReference type="PRINTS" id="PR00376">
    <property type="entry name" value="IL1BCENZYME"/>
</dbReference>
<dbReference type="GO" id="GO:0005737">
    <property type="term" value="C:cytoplasm"/>
    <property type="evidence" value="ECO:0007669"/>
    <property type="project" value="TreeGrafter"/>
</dbReference>
<dbReference type="Pfam" id="PF00656">
    <property type="entry name" value="Peptidase_C14"/>
    <property type="match status" value="1"/>
</dbReference>
<dbReference type="Gene3D" id="3.40.50.1460">
    <property type="match status" value="1"/>
</dbReference>
<dbReference type="GO" id="GO:0004197">
    <property type="term" value="F:cysteine-type endopeptidase activity"/>
    <property type="evidence" value="ECO:0007669"/>
    <property type="project" value="InterPro"/>
</dbReference>
<dbReference type="GO" id="GO:0045751">
    <property type="term" value="P:negative regulation of Toll signaling pathway"/>
    <property type="evidence" value="ECO:0007669"/>
    <property type="project" value="UniProtKB-ARBA"/>
</dbReference>
<dbReference type="InterPro" id="IPR002398">
    <property type="entry name" value="Pept_C14"/>
</dbReference>
<dbReference type="PROSITE" id="PS50208">
    <property type="entry name" value="CASPASE_P20"/>
    <property type="match status" value="1"/>
</dbReference>
<keyword evidence="3" id="KW-0053">Apoptosis</keyword>
<reference evidence="11" key="1">
    <citation type="submission" date="2022-01" db="EMBL/GenBank/DDBJ databases">
        <authorList>
            <person name="King R."/>
        </authorList>
    </citation>
    <scope>NUCLEOTIDE SEQUENCE</scope>
</reference>
<dbReference type="InterPro" id="IPR016129">
    <property type="entry name" value="Caspase_his_AS"/>
</dbReference>
<evidence type="ECO:0000256" key="8">
    <source>
        <dbReference type="SAM" id="MobiDB-lite"/>
    </source>
</evidence>
<keyword evidence="6" id="KW-0865">Zymogen</keyword>
<dbReference type="EMBL" id="OU896719">
    <property type="protein sequence ID" value="CAH1119633.1"/>
    <property type="molecule type" value="Genomic_DNA"/>
</dbReference>
<dbReference type="PANTHER" id="PTHR10454:SF232">
    <property type="entry name" value="AT03047P-RELATED"/>
    <property type="match status" value="1"/>
</dbReference>
<evidence type="ECO:0000256" key="3">
    <source>
        <dbReference type="ARBA" id="ARBA00022703"/>
    </source>
</evidence>
<dbReference type="PROSITE" id="PS01121">
    <property type="entry name" value="CASPASE_HIS"/>
    <property type="match status" value="1"/>
</dbReference>
<evidence type="ECO:0000256" key="6">
    <source>
        <dbReference type="ARBA" id="ARBA00023145"/>
    </source>
</evidence>
<dbReference type="InterPro" id="IPR002138">
    <property type="entry name" value="Pept_C14_p10"/>
</dbReference>
<evidence type="ECO:0000256" key="4">
    <source>
        <dbReference type="ARBA" id="ARBA00022801"/>
    </source>
</evidence>
<sequence>MEDQNENRNSDVDWSIFKNLAISSITRKQEDPSLSLPLAPPPEDETYTKRNRRGTAIIFNHKNFTIEDCSARQGTDKDRDDLRSLLEELKFDVISHDDLTFMQIIEVLEVVSKMDHSESECLFIAVMSHGDKGILFAKDREYPTKRLWTFFSPIHCPSLAGKPKLFFIQACRGNDTDPGVRVCYTERDSFNENNKTYSIPVMADILVMYATVEGYFAWRDPRNGSYFIQSLVSQIRKHRQSKDLLSILTCVNREVAIGFTSAEPRCSQLDGKKEMCSIVSMLTRSYYLDDNEENQL</sequence>
<dbReference type="AlphaFoldDB" id="A0A9P0GPQ6"/>
<protein>
    <submittedName>
        <fullName evidence="11">Uncharacterized protein</fullName>
    </submittedName>
</protein>
<dbReference type="PANTHER" id="PTHR10454">
    <property type="entry name" value="CASPASE"/>
    <property type="match status" value="1"/>
</dbReference>
<evidence type="ECO:0000256" key="5">
    <source>
        <dbReference type="ARBA" id="ARBA00022807"/>
    </source>
</evidence>
<evidence type="ECO:0000256" key="1">
    <source>
        <dbReference type="ARBA" id="ARBA00010134"/>
    </source>
</evidence>
<dbReference type="PROSITE" id="PS01122">
    <property type="entry name" value="CASPASE_CYS"/>
    <property type="match status" value="1"/>
</dbReference>
<evidence type="ECO:0000313" key="12">
    <source>
        <dbReference type="Proteomes" id="UP001153737"/>
    </source>
</evidence>
<keyword evidence="2" id="KW-0645">Protease</keyword>
<organism evidence="11 12">
    <name type="scientific">Phaedon cochleariae</name>
    <name type="common">Mustard beetle</name>
    <dbReference type="NCBI Taxonomy" id="80249"/>
    <lineage>
        <taxon>Eukaryota</taxon>
        <taxon>Metazoa</taxon>
        <taxon>Ecdysozoa</taxon>
        <taxon>Arthropoda</taxon>
        <taxon>Hexapoda</taxon>
        <taxon>Insecta</taxon>
        <taxon>Pterygota</taxon>
        <taxon>Neoptera</taxon>
        <taxon>Endopterygota</taxon>
        <taxon>Coleoptera</taxon>
        <taxon>Polyphaga</taxon>
        <taxon>Cucujiformia</taxon>
        <taxon>Chrysomeloidea</taxon>
        <taxon>Chrysomelidae</taxon>
        <taxon>Chrysomelinae</taxon>
        <taxon>Chrysomelini</taxon>
        <taxon>Phaedon</taxon>
    </lineage>
</organism>
<dbReference type="GO" id="GO:0045476">
    <property type="term" value="P:nurse cell apoptotic process"/>
    <property type="evidence" value="ECO:0007669"/>
    <property type="project" value="UniProtKB-ARBA"/>
</dbReference>
<dbReference type="PROSITE" id="PS50207">
    <property type="entry name" value="CASPASE_P10"/>
    <property type="match status" value="1"/>
</dbReference>
<accession>A0A9P0GPQ6</accession>
<evidence type="ECO:0000256" key="2">
    <source>
        <dbReference type="ARBA" id="ARBA00022670"/>
    </source>
</evidence>
<dbReference type="GO" id="GO:0006508">
    <property type="term" value="P:proteolysis"/>
    <property type="evidence" value="ECO:0007669"/>
    <property type="project" value="UniProtKB-KW"/>
</dbReference>
<name>A0A9P0GPQ6_PHACE</name>
<keyword evidence="4" id="KW-0378">Hydrolase</keyword>
<dbReference type="SMART" id="SM00115">
    <property type="entry name" value="CASc"/>
    <property type="match status" value="1"/>
</dbReference>
<dbReference type="OrthoDB" id="6116485at2759"/>
<dbReference type="SUPFAM" id="SSF52129">
    <property type="entry name" value="Caspase-like"/>
    <property type="match status" value="1"/>
</dbReference>
<dbReference type="GO" id="GO:0016322">
    <property type="term" value="P:neuron remodeling"/>
    <property type="evidence" value="ECO:0007669"/>
    <property type="project" value="UniProtKB-ARBA"/>
</dbReference>
<reference evidence="11" key="2">
    <citation type="submission" date="2022-10" db="EMBL/GenBank/DDBJ databases">
        <authorList>
            <consortium name="ENA_rothamsted_submissions"/>
            <consortium name="culmorum"/>
            <person name="King R."/>
        </authorList>
    </citation>
    <scope>NUCLEOTIDE SEQUENCE</scope>
</reference>
<gene>
    <name evidence="11" type="ORF">PHAECO_LOCUS3820</name>
</gene>
<keyword evidence="12" id="KW-1185">Reference proteome</keyword>
<dbReference type="FunFam" id="3.40.50.1460:FF:000001">
    <property type="entry name" value="Caspase-3 preproprotein"/>
    <property type="match status" value="1"/>
</dbReference>
<keyword evidence="5" id="KW-0788">Thiol protease</keyword>
<comment type="similarity">
    <text evidence="1 7">Belongs to the peptidase C14A family.</text>
</comment>
<dbReference type="CDD" id="cd00032">
    <property type="entry name" value="CASc"/>
    <property type="match status" value="1"/>
</dbReference>
<evidence type="ECO:0000259" key="10">
    <source>
        <dbReference type="PROSITE" id="PS50208"/>
    </source>
</evidence>
<feature type="domain" description="Caspase family p20" evidence="10">
    <location>
        <begin position="52"/>
        <end position="175"/>
    </location>
</feature>
<evidence type="ECO:0000256" key="7">
    <source>
        <dbReference type="RuleBase" id="RU003971"/>
    </source>
</evidence>
<dbReference type="Proteomes" id="UP001153737">
    <property type="component" value="Chromosome 13"/>
</dbReference>
<feature type="region of interest" description="Disordered" evidence="8">
    <location>
        <begin position="27"/>
        <end position="52"/>
    </location>
</feature>